<dbReference type="InterPro" id="IPR036249">
    <property type="entry name" value="Thioredoxin-like_sf"/>
</dbReference>
<dbReference type="InterPro" id="IPR050455">
    <property type="entry name" value="Tpx_Peroxidase_subfamily"/>
</dbReference>
<evidence type="ECO:0000313" key="5">
    <source>
        <dbReference type="Proteomes" id="UP000011922"/>
    </source>
</evidence>
<keyword evidence="4" id="KW-0560">Oxidoreductase</keyword>
<dbReference type="Pfam" id="PF08534">
    <property type="entry name" value="Redoxin"/>
    <property type="match status" value="1"/>
</dbReference>
<dbReference type="InterPro" id="IPR013740">
    <property type="entry name" value="Redoxin"/>
</dbReference>
<feature type="domain" description="Thioredoxin" evidence="3">
    <location>
        <begin position="23"/>
        <end position="173"/>
    </location>
</feature>
<evidence type="ECO:0000256" key="1">
    <source>
        <dbReference type="ARBA" id="ARBA00023157"/>
    </source>
</evidence>
<proteinExistence type="predicted"/>
<keyword evidence="1" id="KW-1015">Disulfide bond</keyword>
<dbReference type="PROSITE" id="PS51352">
    <property type="entry name" value="THIOREDOXIN_2"/>
    <property type="match status" value="1"/>
</dbReference>
<dbReference type="PANTHER" id="PTHR43110">
    <property type="entry name" value="THIOL PEROXIDASE"/>
    <property type="match status" value="1"/>
</dbReference>
<gene>
    <name evidence="4" type="ORF">PCS_02345</name>
</gene>
<reference evidence="4 5" key="1">
    <citation type="journal article" date="2013" name="Genome Announc.">
        <title>Draft Genome Sequence for Desulfovibrio africanus Strain PCS.</title>
        <authorList>
            <person name="Brown S.D."/>
            <person name="Utturkar S.M."/>
            <person name="Arkin A.P."/>
            <person name="Deutschbauer A.M."/>
            <person name="Elias D.A."/>
            <person name="Hazen T.C."/>
            <person name="Chakraborty R."/>
        </authorList>
    </citation>
    <scope>NUCLEOTIDE SEQUENCE [LARGE SCALE GENOMIC DNA]</scope>
    <source>
        <strain evidence="4 5">PCS</strain>
    </source>
</reference>
<accession>M5PS88</accession>
<dbReference type="EC" id="1.11.1.5" evidence="4"/>
<evidence type="ECO:0000313" key="4">
    <source>
        <dbReference type="EMBL" id="EMG36925.1"/>
    </source>
</evidence>
<evidence type="ECO:0000259" key="3">
    <source>
        <dbReference type="PROSITE" id="PS51352"/>
    </source>
</evidence>
<keyword evidence="4" id="KW-0575">Peroxidase</keyword>
<keyword evidence="2" id="KW-0676">Redox-active center</keyword>
<dbReference type="PATRIC" id="fig|1262666.3.peg.2382"/>
<evidence type="ECO:0000256" key="2">
    <source>
        <dbReference type="ARBA" id="ARBA00023284"/>
    </source>
</evidence>
<protein>
    <submittedName>
        <fullName evidence="4">Thiol peroxidase (Atypical 2-Cys peroxiredoxin)</fullName>
        <ecNumber evidence="4">1.11.1.5</ecNumber>
    </submittedName>
</protein>
<dbReference type="Proteomes" id="UP000011922">
    <property type="component" value="Unassembled WGS sequence"/>
</dbReference>
<dbReference type="EMBL" id="AOSV01000025">
    <property type="protein sequence ID" value="EMG36925.1"/>
    <property type="molecule type" value="Genomic_DNA"/>
</dbReference>
<dbReference type="NCBIfam" id="NF001808">
    <property type="entry name" value="PRK00522.1"/>
    <property type="match status" value="1"/>
</dbReference>
<dbReference type="AlphaFoldDB" id="M5PS88"/>
<dbReference type="GO" id="GO:0004130">
    <property type="term" value="F:cytochrome-c peroxidase activity"/>
    <property type="evidence" value="ECO:0007669"/>
    <property type="project" value="UniProtKB-EC"/>
</dbReference>
<dbReference type="Gene3D" id="3.40.30.10">
    <property type="entry name" value="Glutaredoxin"/>
    <property type="match status" value="1"/>
</dbReference>
<dbReference type="RefSeq" id="WP_005987375.1">
    <property type="nucleotide sequence ID" value="NZ_AOSV01000025.1"/>
</dbReference>
<comment type="caution">
    <text evidence="4">The sequence shown here is derived from an EMBL/GenBank/DDBJ whole genome shotgun (WGS) entry which is preliminary data.</text>
</comment>
<name>M5PS88_DESAF</name>
<dbReference type="SUPFAM" id="SSF52833">
    <property type="entry name" value="Thioredoxin-like"/>
    <property type="match status" value="1"/>
</dbReference>
<organism evidence="4 5">
    <name type="scientific">Desulfocurvibacter africanus PCS</name>
    <dbReference type="NCBI Taxonomy" id="1262666"/>
    <lineage>
        <taxon>Bacteria</taxon>
        <taxon>Pseudomonadati</taxon>
        <taxon>Thermodesulfobacteriota</taxon>
        <taxon>Desulfovibrionia</taxon>
        <taxon>Desulfovibrionales</taxon>
        <taxon>Desulfovibrionaceae</taxon>
        <taxon>Desulfocurvibacter</taxon>
    </lineage>
</organism>
<dbReference type="CDD" id="cd03014">
    <property type="entry name" value="PRX_Atyp2cys"/>
    <property type="match status" value="1"/>
</dbReference>
<dbReference type="PANTHER" id="PTHR43110:SF1">
    <property type="entry name" value="THIOL PEROXIDASE"/>
    <property type="match status" value="1"/>
</dbReference>
<dbReference type="InterPro" id="IPR013766">
    <property type="entry name" value="Thioredoxin_domain"/>
</dbReference>
<dbReference type="InterPro" id="IPR002065">
    <property type="entry name" value="TPX"/>
</dbReference>
<dbReference type="GO" id="GO:0008379">
    <property type="term" value="F:thioredoxin peroxidase activity"/>
    <property type="evidence" value="ECO:0007669"/>
    <property type="project" value="InterPro"/>
</dbReference>
<sequence>MAQERTGVVTMKGQGLTLTGQELRKGDQLPDVELLDTDLNTVRLADFAGKVLIIAAVPSLDTSVCSMEARRFNNEADKLGNDVQVLVVSMDLPFAQKRWAEEAGVRAIKMLSDHRDATFGREFGILLKGLRLLARSVFVADRSGKVQYVQIVPEVTDEPDYDTALNLARELVQEMAA</sequence>
<dbReference type="OrthoDB" id="9781543at2"/>